<gene>
    <name evidence="2" type="ORF">SAMN06297229_1409</name>
</gene>
<dbReference type="Proteomes" id="UP000194450">
    <property type="component" value="Unassembled WGS sequence"/>
</dbReference>
<feature type="signal peptide" evidence="1">
    <location>
        <begin position="1"/>
        <end position="24"/>
    </location>
</feature>
<evidence type="ECO:0000256" key="1">
    <source>
        <dbReference type="SAM" id="SignalP"/>
    </source>
</evidence>
<dbReference type="EMBL" id="FXWH01000001">
    <property type="protein sequence ID" value="SMQ65980.1"/>
    <property type="molecule type" value="Genomic_DNA"/>
</dbReference>
<organism evidence="2 3">
    <name type="scientific">Pseudidiomarina planktonica</name>
    <dbReference type="NCBI Taxonomy" id="1323738"/>
    <lineage>
        <taxon>Bacteria</taxon>
        <taxon>Pseudomonadati</taxon>
        <taxon>Pseudomonadota</taxon>
        <taxon>Gammaproteobacteria</taxon>
        <taxon>Alteromonadales</taxon>
        <taxon>Idiomarinaceae</taxon>
        <taxon>Pseudidiomarina</taxon>
    </lineage>
</organism>
<evidence type="ECO:0000313" key="3">
    <source>
        <dbReference type="Proteomes" id="UP000194450"/>
    </source>
</evidence>
<evidence type="ECO:0000313" key="2">
    <source>
        <dbReference type="EMBL" id="SMQ65980.1"/>
    </source>
</evidence>
<keyword evidence="3" id="KW-1185">Reference proteome</keyword>
<dbReference type="Gene3D" id="3.30.450.20">
    <property type="entry name" value="PAS domain"/>
    <property type="match status" value="1"/>
</dbReference>
<reference evidence="3" key="1">
    <citation type="submission" date="2017-04" db="EMBL/GenBank/DDBJ databases">
        <authorList>
            <person name="Varghese N."/>
            <person name="Submissions S."/>
        </authorList>
    </citation>
    <scope>NUCLEOTIDE SEQUENCE [LARGE SCALE GENOMIC DNA]</scope>
</reference>
<protein>
    <submittedName>
        <fullName evidence="2">ABC-type amino acid transport substrate-binding protein</fullName>
    </submittedName>
</protein>
<dbReference type="Gene3D" id="3.40.190.10">
    <property type="entry name" value="Periplasmic binding protein-like II"/>
    <property type="match status" value="2"/>
</dbReference>
<dbReference type="AlphaFoldDB" id="A0A1Y6EY81"/>
<dbReference type="CDD" id="cd18773">
    <property type="entry name" value="PDC1_HK_sensor"/>
    <property type="match status" value="1"/>
</dbReference>
<dbReference type="PANTHER" id="PTHR38834:SF3">
    <property type="entry name" value="SOLUTE-BINDING PROTEIN FAMILY 3_N-TERMINAL DOMAIN-CONTAINING PROTEIN"/>
    <property type="match status" value="1"/>
</dbReference>
<name>A0A1Y6EY81_9GAMM</name>
<sequence length="421" mass="47420">MCKLRFWLSIISLAAGFTGPYAMANDEPPVQLRTTEMPPYQMLEQGQLGGISVSTLSCAFSAIDTPYHIQLVPAKRAEHDVKTSSADGFFSSIQHAEADQFARLSAPLAMEKWFLVSRSETVTPNVAALYGLRLGAIRGSSEAQWLQRELKQAVHLVAEEKQLIQQLEAGRIDAFITEQRRLTTSFERWLNRQAAGLRLQFLRYAELGVYFQRNFLLQRPGFLTRFNRALGDCNELEISLNEAERGHLQTKAEAFLQTLNHNVVKQALRERLQNPVTATEIADYEKRWQAEYFSGEYQFIASMQSLPVSDWLMQKANSIRDGFTEIILFDRQGALTGFSRVPNDYDQSDENKFAYTIGTDEPGVYLSDIVYDRSTQRFQAQFSAPVLDSDGTVLGAITLGLDTEYLLSGATVPLALLLIDE</sequence>
<dbReference type="SUPFAM" id="SSF53850">
    <property type="entry name" value="Periplasmic binding protein-like II"/>
    <property type="match status" value="1"/>
</dbReference>
<proteinExistence type="predicted"/>
<keyword evidence="1" id="KW-0732">Signal</keyword>
<accession>A0A1Y6EY81</accession>
<dbReference type="PANTHER" id="PTHR38834">
    <property type="entry name" value="PERIPLASMIC SUBSTRATE BINDING PROTEIN FAMILY 3"/>
    <property type="match status" value="1"/>
</dbReference>
<feature type="chain" id="PRO_5012576922" evidence="1">
    <location>
        <begin position="25"/>
        <end position="421"/>
    </location>
</feature>